<keyword evidence="2" id="KW-1185">Reference proteome</keyword>
<dbReference type="SUPFAM" id="SSF46565">
    <property type="entry name" value="Chaperone J-domain"/>
    <property type="match status" value="1"/>
</dbReference>
<sequence>MTTAFPLAWPTTIPRSKNREAGAFRTSLAGALDNVETSLRAFSRDSGEAVSGIVLSSNVSLGVQKPADPGVAVWFVWDGIQICIPVDRYQTPAANLQAIHHVLEARRTELRHGTLALVRASFQGFVALPPPPHWSETLGIGRDAPRQQIESAFRARAKAAHPDAGGSADAMAALNAARDQALKDSQ</sequence>
<dbReference type="EMBL" id="BMGG01000011">
    <property type="protein sequence ID" value="GGC90720.1"/>
    <property type="molecule type" value="Genomic_DNA"/>
</dbReference>
<comment type="caution">
    <text evidence="1">The sequence shown here is derived from an EMBL/GenBank/DDBJ whole genome shotgun (WGS) entry which is preliminary data.</text>
</comment>
<accession>A0A916UWJ8</accession>
<evidence type="ECO:0000313" key="2">
    <source>
        <dbReference type="Proteomes" id="UP000637002"/>
    </source>
</evidence>
<organism evidence="1 2">
    <name type="scientific">Chelatococcus reniformis</name>
    <dbReference type="NCBI Taxonomy" id="1494448"/>
    <lineage>
        <taxon>Bacteria</taxon>
        <taxon>Pseudomonadati</taxon>
        <taxon>Pseudomonadota</taxon>
        <taxon>Alphaproteobacteria</taxon>
        <taxon>Hyphomicrobiales</taxon>
        <taxon>Chelatococcaceae</taxon>
        <taxon>Chelatococcus</taxon>
    </lineage>
</organism>
<proteinExistence type="predicted"/>
<dbReference type="Proteomes" id="UP000637002">
    <property type="component" value="Unassembled WGS sequence"/>
</dbReference>
<reference evidence="1" key="2">
    <citation type="submission" date="2020-09" db="EMBL/GenBank/DDBJ databases">
        <authorList>
            <person name="Sun Q."/>
            <person name="Zhou Y."/>
        </authorList>
    </citation>
    <scope>NUCLEOTIDE SEQUENCE</scope>
    <source>
        <strain evidence="1">CGMCC 1.12919</strain>
    </source>
</reference>
<dbReference type="Gene3D" id="1.10.287.110">
    <property type="entry name" value="DnaJ domain"/>
    <property type="match status" value="1"/>
</dbReference>
<reference evidence="1" key="1">
    <citation type="journal article" date="2014" name="Int. J. Syst. Evol. Microbiol.">
        <title>Complete genome sequence of Corynebacterium casei LMG S-19264T (=DSM 44701T), isolated from a smear-ripened cheese.</title>
        <authorList>
            <consortium name="US DOE Joint Genome Institute (JGI-PGF)"/>
            <person name="Walter F."/>
            <person name="Albersmeier A."/>
            <person name="Kalinowski J."/>
            <person name="Ruckert C."/>
        </authorList>
    </citation>
    <scope>NUCLEOTIDE SEQUENCE</scope>
    <source>
        <strain evidence="1">CGMCC 1.12919</strain>
    </source>
</reference>
<gene>
    <name evidence="1" type="ORF">GCM10010994_55650</name>
</gene>
<evidence type="ECO:0008006" key="3">
    <source>
        <dbReference type="Google" id="ProtNLM"/>
    </source>
</evidence>
<dbReference type="RefSeq" id="WP_188612430.1">
    <property type="nucleotide sequence ID" value="NZ_BMGG01000011.1"/>
</dbReference>
<name>A0A916UWJ8_9HYPH</name>
<dbReference type="AlphaFoldDB" id="A0A916UWJ8"/>
<evidence type="ECO:0000313" key="1">
    <source>
        <dbReference type="EMBL" id="GGC90720.1"/>
    </source>
</evidence>
<dbReference type="InterPro" id="IPR036869">
    <property type="entry name" value="J_dom_sf"/>
</dbReference>
<protein>
    <recommendedName>
        <fullName evidence="3">J domain-containing protein</fullName>
    </recommendedName>
</protein>